<feature type="domain" description="HTH marR-type" evidence="4">
    <location>
        <begin position="4"/>
        <end position="135"/>
    </location>
</feature>
<evidence type="ECO:0000259" key="4">
    <source>
        <dbReference type="PROSITE" id="PS50995"/>
    </source>
</evidence>
<sequence length="140" mass="15862">MVDADTVIHQLYQTTRAISKDLNQRFEPEGLFSSEWSIISVLRKRGPMTQASLAGYLNIEPPAISKTLLRLEEKGLIKRETGSSRREKLVSLTALSAEKYRQWENIIAAHHADLLREIGTDDLEHFVSVLAALFKNTCRP</sequence>
<gene>
    <name evidence="5" type="ORF">CWS72_23200</name>
</gene>
<evidence type="ECO:0000256" key="3">
    <source>
        <dbReference type="ARBA" id="ARBA00023163"/>
    </source>
</evidence>
<dbReference type="SMART" id="SM00347">
    <property type="entry name" value="HTH_MARR"/>
    <property type="match status" value="1"/>
</dbReference>
<accession>A0A2N3PP53</accession>
<dbReference type="CDD" id="cd00090">
    <property type="entry name" value="HTH_ARSR"/>
    <property type="match status" value="1"/>
</dbReference>
<dbReference type="OrthoDB" id="582199at2"/>
<keyword evidence="2" id="KW-0238">DNA-binding</keyword>
<evidence type="ECO:0000313" key="5">
    <source>
        <dbReference type="EMBL" id="PKU22144.1"/>
    </source>
</evidence>
<proteinExistence type="predicted"/>
<dbReference type="Pfam" id="PF01047">
    <property type="entry name" value="MarR"/>
    <property type="match status" value="1"/>
</dbReference>
<comment type="caution">
    <text evidence="5">The sequence shown here is derived from an EMBL/GenBank/DDBJ whole genome shotgun (WGS) entry which is preliminary data.</text>
</comment>
<dbReference type="InterPro" id="IPR000835">
    <property type="entry name" value="HTH_MarR-typ"/>
</dbReference>
<dbReference type="EMBL" id="PIUM01000037">
    <property type="protein sequence ID" value="PKU22144.1"/>
    <property type="molecule type" value="Genomic_DNA"/>
</dbReference>
<dbReference type="AlphaFoldDB" id="A0A2N3PP53"/>
<dbReference type="InterPro" id="IPR036390">
    <property type="entry name" value="WH_DNA-bd_sf"/>
</dbReference>
<dbReference type="GO" id="GO:0003677">
    <property type="term" value="F:DNA binding"/>
    <property type="evidence" value="ECO:0007669"/>
    <property type="project" value="UniProtKB-KW"/>
</dbReference>
<dbReference type="Gene3D" id="1.10.10.10">
    <property type="entry name" value="Winged helix-like DNA-binding domain superfamily/Winged helix DNA-binding domain"/>
    <property type="match status" value="1"/>
</dbReference>
<dbReference type="Proteomes" id="UP000233293">
    <property type="component" value="Unassembled WGS sequence"/>
</dbReference>
<dbReference type="PRINTS" id="PR00598">
    <property type="entry name" value="HTHMARR"/>
</dbReference>
<dbReference type="PROSITE" id="PS50995">
    <property type="entry name" value="HTH_MARR_2"/>
    <property type="match status" value="1"/>
</dbReference>
<keyword evidence="6" id="KW-1185">Reference proteome</keyword>
<keyword evidence="1" id="KW-0805">Transcription regulation</keyword>
<dbReference type="PANTHER" id="PTHR42756:SF1">
    <property type="entry name" value="TRANSCRIPTIONAL REPRESSOR OF EMRAB OPERON"/>
    <property type="match status" value="1"/>
</dbReference>
<name>A0A2N3PP53_9PROT</name>
<dbReference type="InterPro" id="IPR036388">
    <property type="entry name" value="WH-like_DNA-bd_sf"/>
</dbReference>
<dbReference type="InterPro" id="IPR011991">
    <property type="entry name" value="ArsR-like_HTH"/>
</dbReference>
<evidence type="ECO:0000313" key="6">
    <source>
        <dbReference type="Proteomes" id="UP000233293"/>
    </source>
</evidence>
<protein>
    <submittedName>
        <fullName evidence="5">MarR family transcriptional regulator</fullName>
    </submittedName>
</protein>
<organism evidence="5 6">
    <name type="scientific">Telmatospirillum siberiense</name>
    <dbReference type="NCBI Taxonomy" id="382514"/>
    <lineage>
        <taxon>Bacteria</taxon>
        <taxon>Pseudomonadati</taxon>
        <taxon>Pseudomonadota</taxon>
        <taxon>Alphaproteobacteria</taxon>
        <taxon>Rhodospirillales</taxon>
        <taxon>Rhodospirillaceae</taxon>
        <taxon>Telmatospirillum</taxon>
    </lineage>
</organism>
<evidence type="ECO:0000256" key="2">
    <source>
        <dbReference type="ARBA" id="ARBA00023125"/>
    </source>
</evidence>
<dbReference type="PANTHER" id="PTHR42756">
    <property type="entry name" value="TRANSCRIPTIONAL REGULATOR, MARR"/>
    <property type="match status" value="1"/>
</dbReference>
<keyword evidence="3" id="KW-0804">Transcription</keyword>
<evidence type="ECO:0000256" key="1">
    <source>
        <dbReference type="ARBA" id="ARBA00023015"/>
    </source>
</evidence>
<dbReference type="SUPFAM" id="SSF46785">
    <property type="entry name" value="Winged helix' DNA-binding domain"/>
    <property type="match status" value="1"/>
</dbReference>
<reference evidence="6" key="1">
    <citation type="submission" date="2017-12" db="EMBL/GenBank/DDBJ databases">
        <title>Draft genome sequence of Telmatospirillum siberiense 26-4b1T, an acidotolerant peatland alphaproteobacterium potentially involved in sulfur cycling.</title>
        <authorList>
            <person name="Hausmann B."/>
            <person name="Pjevac P."/>
            <person name="Schreck K."/>
            <person name="Herbold C.W."/>
            <person name="Daims H."/>
            <person name="Wagner M."/>
            <person name="Pester M."/>
            <person name="Loy A."/>
        </authorList>
    </citation>
    <scope>NUCLEOTIDE SEQUENCE [LARGE SCALE GENOMIC DNA]</scope>
    <source>
        <strain evidence="6">26-4b1</strain>
    </source>
</reference>
<dbReference type="GO" id="GO:0003700">
    <property type="term" value="F:DNA-binding transcription factor activity"/>
    <property type="evidence" value="ECO:0007669"/>
    <property type="project" value="InterPro"/>
</dbReference>
<dbReference type="RefSeq" id="WP_101253029.1">
    <property type="nucleotide sequence ID" value="NZ_PIUM01000037.1"/>
</dbReference>